<keyword evidence="6 10" id="KW-0808">Transferase</keyword>
<evidence type="ECO:0000256" key="2">
    <source>
        <dbReference type="ARBA" id="ARBA00005684"/>
    </source>
</evidence>
<name>A0A7W4UM93_9MICO</name>
<dbReference type="InterPro" id="IPR003385">
    <property type="entry name" value="Glyco_hydro_77"/>
</dbReference>
<sequence length="711" mass="76508">MSITNLTAIRDLATSAGLEVEYWGWRGEKEQVAPETLAAVLGALGLPASTDEEIAASALEFDTRPWRRAVPACTTVREGSHSSVFVHVPHGSSVRVEARLEDGSARNLEQLENWVDPKVIDGALVGRATFAVPSDLPTGWHTLVAVVGEDPSAEPAEAGTLIVVPTSTPWPADRSWGLFTQLYQLRSSTSWGIGDLCDLATLTAWGAERSADFVLVNPLNANPPVSPIEPSPYLPTSRQFGDPLILNIDWAAVFVAQRADVPAEAVDLLSRLAGEAIVGNGIDSIDRDRAWALKEPALRALFAAWQSANVIDDEFEDFRRSAGEPLERFGVFCAISRVHGRDARDWPSELATANGSAVLSFAAAHAEDAEFYVWLQCLLEAQARRVQAEAKAGGMSIGVVHDLPVGVHAGGADAWSFGAAMARGVTVGVPADQYNQFGQNWSQPPWRPDMLAELGYAPYRDMLRAVFRNAGAVRIDHILGFFRLWWIPEGNTAKDGCFVRTDAEAMLGILALEAERAGAVVIGEDLGTVPPEARDALAERGMLGASVLWFEWSEDRIPLAAEDYRRACLATVTTHDLPPTAGFLALEHLDVRERLGLLEGSVEQARAEETETISKVVERLRQSGLLGEAPSAEDIVVALHEYLAGSAAQLFGVGVSDLAGDRRGVNQPGTADEYPNWRVPMTDASGQLLTLEQLLASPLAGRIAASSARTA</sequence>
<dbReference type="EMBL" id="JACHWJ010000001">
    <property type="protein sequence ID" value="MBB2957085.1"/>
    <property type="molecule type" value="Genomic_DNA"/>
</dbReference>
<comment type="similarity">
    <text evidence="2 10">Belongs to the disproportionating enzyme family.</text>
</comment>
<dbReference type="Pfam" id="PF21226">
    <property type="entry name" value="MalQ_N"/>
    <property type="match status" value="1"/>
</dbReference>
<dbReference type="GO" id="GO:0004134">
    <property type="term" value="F:4-alpha-glucanotransferase activity"/>
    <property type="evidence" value="ECO:0007669"/>
    <property type="project" value="UniProtKB-EC"/>
</dbReference>
<dbReference type="NCBIfam" id="TIGR00217">
    <property type="entry name" value="malQ"/>
    <property type="match status" value="1"/>
</dbReference>
<dbReference type="GO" id="GO:0005975">
    <property type="term" value="P:carbohydrate metabolic process"/>
    <property type="evidence" value="ECO:0007669"/>
    <property type="project" value="InterPro"/>
</dbReference>
<keyword evidence="5 10" id="KW-0328">Glycosyltransferase</keyword>
<evidence type="ECO:0000313" key="12">
    <source>
        <dbReference type="EMBL" id="MBB2957085.1"/>
    </source>
</evidence>
<evidence type="ECO:0000256" key="5">
    <source>
        <dbReference type="ARBA" id="ARBA00022676"/>
    </source>
</evidence>
<evidence type="ECO:0000259" key="11">
    <source>
        <dbReference type="Pfam" id="PF21226"/>
    </source>
</evidence>
<dbReference type="InterPro" id="IPR017853">
    <property type="entry name" value="GH"/>
</dbReference>
<comment type="caution">
    <text evidence="12">The sequence shown here is derived from an EMBL/GenBank/DDBJ whole genome shotgun (WGS) entry which is preliminary data.</text>
</comment>
<dbReference type="AlphaFoldDB" id="A0A7W4UM93"/>
<organism evidence="12 13">
    <name type="scientific">Pseudoclavibacter helvolus</name>
    <dbReference type="NCBI Taxonomy" id="255205"/>
    <lineage>
        <taxon>Bacteria</taxon>
        <taxon>Bacillati</taxon>
        <taxon>Actinomycetota</taxon>
        <taxon>Actinomycetes</taxon>
        <taxon>Micrococcales</taxon>
        <taxon>Microbacteriaceae</taxon>
        <taxon>Pseudoclavibacter</taxon>
    </lineage>
</organism>
<evidence type="ECO:0000256" key="4">
    <source>
        <dbReference type="ARBA" id="ARBA00020295"/>
    </source>
</evidence>
<evidence type="ECO:0000256" key="7">
    <source>
        <dbReference type="ARBA" id="ARBA00023277"/>
    </source>
</evidence>
<evidence type="ECO:0000256" key="9">
    <source>
        <dbReference type="ARBA" id="ARBA00031501"/>
    </source>
</evidence>
<accession>A0A7W4UM93</accession>
<evidence type="ECO:0000256" key="6">
    <source>
        <dbReference type="ARBA" id="ARBA00022679"/>
    </source>
</evidence>
<reference evidence="12 13" key="1">
    <citation type="submission" date="2020-08" db="EMBL/GenBank/DDBJ databases">
        <title>Sequencing the genomes of 1000 actinobacteria strains.</title>
        <authorList>
            <person name="Klenk H.-P."/>
        </authorList>
    </citation>
    <scope>NUCLEOTIDE SEQUENCE [LARGE SCALE GENOMIC DNA]</scope>
    <source>
        <strain evidence="12 13">DSM 20419</strain>
    </source>
</reference>
<dbReference type="InterPro" id="IPR048458">
    <property type="entry name" value="MalQ_N"/>
</dbReference>
<feature type="domain" description="MalQ N-terminal beta-sandwich" evidence="11">
    <location>
        <begin position="70"/>
        <end position="165"/>
    </location>
</feature>
<dbReference type="Gene3D" id="3.20.20.80">
    <property type="entry name" value="Glycosidases"/>
    <property type="match status" value="1"/>
</dbReference>
<proteinExistence type="inferred from homology"/>
<dbReference type="PANTHER" id="PTHR32438:SF5">
    <property type="entry name" value="4-ALPHA-GLUCANOTRANSFERASE DPE1, CHLOROPLASTIC_AMYLOPLASTIC"/>
    <property type="match status" value="1"/>
</dbReference>
<dbReference type="Pfam" id="PF02446">
    <property type="entry name" value="Glyco_hydro_77"/>
    <property type="match status" value="1"/>
</dbReference>
<dbReference type="PANTHER" id="PTHR32438">
    <property type="entry name" value="4-ALPHA-GLUCANOTRANSFERASE DPE1, CHLOROPLASTIC/AMYLOPLASTIC"/>
    <property type="match status" value="1"/>
</dbReference>
<protein>
    <recommendedName>
        <fullName evidence="4 10">4-alpha-glucanotransferase</fullName>
        <ecNumber evidence="3 10">2.4.1.25</ecNumber>
    </recommendedName>
    <alternativeName>
        <fullName evidence="8 10">Amylomaltase</fullName>
    </alternativeName>
    <alternativeName>
        <fullName evidence="9 10">Disproportionating enzyme</fullName>
    </alternativeName>
</protein>
<gene>
    <name evidence="12" type="ORF">FHX72_001197</name>
</gene>
<evidence type="ECO:0000256" key="1">
    <source>
        <dbReference type="ARBA" id="ARBA00000439"/>
    </source>
</evidence>
<comment type="catalytic activity">
    <reaction evidence="1 10">
        <text>Transfers a segment of a (1-&gt;4)-alpha-D-glucan to a new position in an acceptor, which may be glucose or a (1-&gt;4)-alpha-D-glucan.</text>
        <dbReference type="EC" id="2.4.1.25"/>
    </reaction>
</comment>
<evidence type="ECO:0000313" key="13">
    <source>
        <dbReference type="Proteomes" id="UP000545286"/>
    </source>
</evidence>
<dbReference type="Proteomes" id="UP000545286">
    <property type="component" value="Unassembled WGS sequence"/>
</dbReference>
<keyword evidence="7 10" id="KW-0119">Carbohydrate metabolism</keyword>
<keyword evidence="13" id="KW-1185">Reference proteome</keyword>
<evidence type="ECO:0000256" key="8">
    <source>
        <dbReference type="ARBA" id="ARBA00031423"/>
    </source>
</evidence>
<dbReference type="RefSeq" id="WP_183623608.1">
    <property type="nucleotide sequence ID" value="NZ_JACHWJ010000001.1"/>
</dbReference>
<dbReference type="SUPFAM" id="SSF51445">
    <property type="entry name" value="(Trans)glycosidases"/>
    <property type="match status" value="1"/>
</dbReference>
<evidence type="ECO:0000256" key="3">
    <source>
        <dbReference type="ARBA" id="ARBA00012560"/>
    </source>
</evidence>
<evidence type="ECO:0000256" key="10">
    <source>
        <dbReference type="RuleBase" id="RU361207"/>
    </source>
</evidence>
<dbReference type="EC" id="2.4.1.25" evidence="3 10"/>